<accession>A0A395GJX4</accession>
<dbReference type="Proteomes" id="UP000249402">
    <property type="component" value="Unassembled WGS sequence"/>
</dbReference>
<organism evidence="2 3">
    <name type="scientific">Aspergillus ibericus CBS 121593</name>
    <dbReference type="NCBI Taxonomy" id="1448316"/>
    <lineage>
        <taxon>Eukaryota</taxon>
        <taxon>Fungi</taxon>
        <taxon>Dikarya</taxon>
        <taxon>Ascomycota</taxon>
        <taxon>Pezizomycotina</taxon>
        <taxon>Eurotiomycetes</taxon>
        <taxon>Eurotiomycetidae</taxon>
        <taxon>Eurotiales</taxon>
        <taxon>Aspergillaceae</taxon>
        <taxon>Aspergillus</taxon>
        <taxon>Aspergillus subgen. Circumdati</taxon>
    </lineage>
</organism>
<evidence type="ECO:0000313" key="3">
    <source>
        <dbReference type="Proteomes" id="UP000249402"/>
    </source>
</evidence>
<feature type="region of interest" description="Disordered" evidence="1">
    <location>
        <begin position="1"/>
        <end position="34"/>
    </location>
</feature>
<dbReference type="AlphaFoldDB" id="A0A395GJX4"/>
<dbReference type="RefSeq" id="XP_025570118.1">
    <property type="nucleotide sequence ID" value="XM_025720517.1"/>
</dbReference>
<proteinExistence type="predicted"/>
<sequence>MHFGRRGKAHRYKLGRYRTHSQTNPLRRNIQRRKTAHPQSRLWWLFAPKCP</sequence>
<name>A0A395GJX4_9EURO</name>
<feature type="compositionally biased region" description="Basic residues" evidence="1">
    <location>
        <begin position="1"/>
        <end position="19"/>
    </location>
</feature>
<reference evidence="2 3" key="1">
    <citation type="submission" date="2018-02" db="EMBL/GenBank/DDBJ databases">
        <title>The genomes of Aspergillus section Nigri reveals drivers in fungal speciation.</title>
        <authorList>
            <consortium name="DOE Joint Genome Institute"/>
            <person name="Vesth T.C."/>
            <person name="Nybo J."/>
            <person name="Theobald S."/>
            <person name="Brandl J."/>
            <person name="Frisvad J.C."/>
            <person name="Nielsen K.F."/>
            <person name="Lyhne E.K."/>
            <person name="Kogle M.E."/>
            <person name="Kuo A."/>
            <person name="Riley R."/>
            <person name="Clum A."/>
            <person name="Nolan M."/>
            <person name="Lipzen A."/>
            <person name="Salamov A."/>
            <person name="Henrissat B."/>
            <person name="Wiebenga A."/>
            <person name="De vries R.P."/>
            <person name="Grigoriev I.V."/>
            <person name="Mortensen U.H."/>
            <person name="Andersen M.R."/>
            <person name="Baker S.E."/>
        </authorList>
    </citation>
    <scope>NUCLEOTIDE SEQUENCE [LARGE SCALE GENOMIC DNA]</scope>
    <source>
        <strain evidence="2 3">CBS 121593</strain>
    </source>
</reference>
<dbReference type="EMBL" id="KZ824485">
    <property type="protein sequence ID" value="RAK95790.1"/>
    <property type="molecule type" value="Genomic_DNA"/>
</dbReference>
<gene>
    <name evidence="2" type="ORF">BO80DRAFT_429633</name>
</gene>
<evidence type="ECO:0000256" key="1">
    <source>
        <dbReference type="SAM" id="MobiDB-lite"/>
    </source>
</evidence>
<evidence type="ECO:0000313" key="2">
    <source>
        <dbReference type="EMBL" id="RAK95790.1"/>
    </source>
</evidence>
<protein>
    <submittedName>
        <fullName evidence="2">Uncharacterized protein</fullName>
    </submittedName>
</protein>
<keyword evidence="3" id="KW-1185">Reference proteome</keyword>
<dbReference type="VEuPathDB" id="FungiDB:BO80DRAFT_429633"/>
<dbReference type="GeneID" id="37225382"/>